<accession>T1F4P2</accession>
<dbReference type="KEGG" id="hro:HELRODRAFT_171792"/>
<keyword evidence="3" id="KW-1185">Reference proteome</keyword>
<organism evidence="2 3">
    <name type="scientific">Helobdella robusta</name>
    <name type="common">Californian leech</name>
    <dbReference type="NCBI Taxonomy" id="6412"/>
    <lineage>
        <taxon>Eukaryota</taxon>
        <taxon>Metazoa</taxon>
        <taxon>Spiralia</taxon>
        <taxon>Lophotrochozoa</taxon>
        <taxon>Annelida</taxon>
        <taxon>Clitellata</taxon>
        <taxon>Hirudinea</taxon>
        <taxon>Rhynchobdellida</taxon>
        <taxon>Glossiphoniidae</taxon>
        <taxon>Helobdella</taxon>
    </lineage>
</organism>
<reference evidence="3" key="1">
    <citation type="submission" date="2012-12" db="EMBL/GenBank/DDBJ databases">
        <authorList>
            <person name="Hellsten U."/>
            <person name="Grimwood J."/>
            <person name="Chapman J.A."/>
            <person name="Shapiro H."/>
            <person name="Aerts A."/>
            <person name="Otillar R.P."/>
            <person name="Terry A.Y."/>
            <person name="Boore J.L."/>
            <person name="Simakov O."/>
            <person name="Marletaz F."/>
            <person name="Cho S.-J."/>
            <person name="Edsinger-Gonzales E."/>
            <person name="Havlak P."/>
            <person name="Kuo D.-H."/>
            <person name="Larsson T."/>
            <person name="Lv J."/>
            <person name="Arendt D."/>
            <person name="Savage R."/>
            <person name="Osoegawa K."/>
            <person name="de Jong P."/>
            <person name="Lindberg D.R."/>
            <person name="Seaver E.C."/>
            <person name="Weisblat D.A."/>
            <person name="Putnam N.H."/>
            <person name="Grigoriev I.V."/>
            <person name="Rokhsar D.S."/>
        </authorList>
    </citation>
    <scope>NUCLEOTIDE SEQUENCE</scope>
</reference>
<dbReference type="GeneID" id="20203791"/>
<evidence type="ECO:0000313" key="3">
    <source>
        <dbReference type="Proteomes" id="UP000015101"/>
    </source>
</evidence>
<sequence length="204" mass="23214">MARVLTQHRNVEANYTCAKETFKEIVLKTLKMREMELHHIYKLCANTIDPKHHFFKGPGDWSCFTIIVQQRRDDPRTTKNILHVAKHNERGNTSLRRFNCFNPTSALYLHVRLEINCEHPLQKEQSMKSYNISISHRIAGRAGYQSSSSARCVKKPIVVGPFGSGTLNKNTGHSFKFCVSAGLKAACGKQFVTVMFSHSIGIRH</sequence>
<dbReference type="EMBL" id="AMQM01003934">
    <property type="status" value="NOT_ANNOTATED_CDS"/>
    <property type="molecule type" value="Genomic_DNA"/>
</dbReference>
<evidence type="ECO:0000313" key="1">
    <source>
        <dbReference type="EMBL" id="ESO05397.1"/>
    </source>
</evidence>
<reference evidence="1 3" key="2">
    <citation type="journal article" date="2013" name="Nature">
        <title>Insights into bilaterian evolution from three spiralian genomes.</title>
        <authorList>
            <person name="Simakov O."/>
            <person name="Marletaz F."/>
            <person name="Cho S.J."/>
            <person name="Edsinger-Gonzales E."/>
            <person name="Havlak P."/>
            <person name="Hellsten U."/>
            <person name="Kuo D.H."/>
            <person name="Larsson T."/>
            <person name="Lv J."/>
            <person name="Arendt D."/>
            <person name="Savage R."/>
            <person name="Osoegawa K."/>
            <person name="de Jong P."/>
            <person name="Grimwood J."/>
            <person name="Chapman J.A."/>
            <person name="Shapiro H."/>
            <person name="Aerts A."/>
            <person name="Otillar R.P."/>
            <person name="Terry A.Y."/>
            <person name="Boore J.L."/>
            <person name="Grigoriev I.V."/>
            <person name="Lindberg D.R."/>
            <person name="Seaver E.C."/>
            <person name="Weisblat D.A."/>
            <person name="Putnam N.H."/>
            <person name="Rokhsar D.S."/>
        </authorList>
    </citation>
    <scope>NUCLEOTIDE SEQUENCE</scope>
</reference>
<dbReference type="InParanoid" id="T1F4P2"/>
<dbReference type="Proteomes" id="UP000015101">
    <property type="component" value="Unassembled WGS sequence"/>
</dbReference>
<dbReference type="EMBL" id="KB096365">
    <property type="protein sequence ID" value="ESO05397.1"/>
    <property type="molecule type" value="Genomic_DNA"/>
</dbReference>
<reference evidence="2" key="3">
    <citation type="submission" date="2015-06" db="UniProtKB">
        <authorList>
            <consortium name="EnsemblMetazoa"/>
        </authorList>
    </citation>
    <scope>IDENTIFICATION</scope>
</reference>
<proteinExistence type="predicted"/>
<dbReference type="HOGENOM" id="CLU_1344566_0_0_1"/>
<dbReference type="AlphaFoldDB" id="T1F4P2"/>
<dbReference type="RefSeq" id="XP_009016712.1">
    <property type="nucleotide sequence ID" value="XM_009018464.1"/>
</dbReference>
<evidence type="ECO:0000313" key="2">
    <source>
        <dbReference type="EnsemblMetazoa" id="HelroP171792"/>
    </source>
</evidence>
<name>T1F4P2_HELRO</name>
<dbReference type="EnsemblMetazoa" id="HelroT171792">
    <property type="protein sequence ID" value="HelroP171792"/>
    <property type="gene ID" value="HelroG171792"/>
</dbReference>
<protein>
    <submittedName>
        <fullName evidence="1 2">Uncharacterized protein</fullName>
    </submittedName>
</protein>
<dbReference type="CTD" id="20203791"/>
<gene>
    <name evidence="2" type="primary">20203791</name>
    <name evidence="1" type="ORF">HELRODRAFT_171792</name>
</gene>